<keyword evidence="1" id="KW-1133">Transmembrane helix</keyword>
<protein>
    <recommendedName>
        <fullName evidence="4">Fluoroquinolone transport system permease protein</fullName>
    </recommendedName>
</protein>
<name>A0ABX7LHY2_9BACL</name>
<evidence type="ECO:0000313" key="3">
    <source>
        <dbReference type="Proteomes" id="UP000663452"/>
    </source>
</evidence>
<keyword evidence="3" id="KW-1185">Reference proteome</keyword>
<feature type="transmembrane region" description="Helical" evidence="1">
    <location>
        <begin position="20"/>
        <end position="39"/>
    </location>
</feature>
<organism evidence="2 3">
    <name type="scientific">Paenibacillus tianjinensis</name>
    <dbReference type="NCBI Taxonomy" id="2810347"/>
    <lineage>
        <taxon>Bacteria</taxon>
        <taxon>Bacillati</taxon>
        <taxon>Bacillota</taxon>
        <taxon>Bacilli</taxon>
        <taxon>Bacillales</taxon>
        <taxon>Paenibacillaceae</taxon>
        <taxon>Paenibacillus</taxon>
    </lineage>
</organism>
<proteinExistence type="predicted"/>
<sequence>MNKYRYLLVHDLRHAVRDPVLMVGFFGPIALLVVSRFGFPAAAEGLSRSSSFDLYAYSSFTGITLAITIPMLIGTMTGLLMLDERDEGLISYYAVTPFMRRGYMLYRLILPMGLAVSLSGIYLVFSGLLELQWGNLAVLILLALEAPCFTLFLAAFAANKVEGLALSKISGLFIAGTIVVYFVPGVWQLLGTWLPSYWIAKVYFGIEAASLIRVSIDFGIGLTYHLALLFMLVKVFEKRAD</sequence>
<evidence type="ECO:0000313" key="2">
    <source>
        <dbReference type="EMBL" id="QSF47690.1"/>
    </source>
</evidence>
<evidence type="ECO:0000256" key="1">
    <source>
        <dbReference type="SAM" id="Phobius"/>
    </source>
</evidence>
<evidence type="ECO:0008006" key="4">
    <source>
        <dbReference type="Google" id="ProtNLM"/>
    </source>
</evidence>
<feature type="transmembrane region" description="Helical" evidence="1">
    <location>
        <begin position="210"/>
        <end position="233"/>
    </location>
</feature>
<keyword evidence="1" id="KW-0812">Transmembrane</keyword>
<dbReference type="EMBL" id="CP070969">
    <property type="protein sequence ID" value="QSF47690.1"/>
    <property type="molecule type" value="Genomic_DNA"/>
</dbReference>
<reference evidence="2 3" key="1">
    <citation type="submission" date="2021-02" db="EMBL/GenBank/DDBJ databases">
        <title>Paenibacillus tianjinensis sp. nov.</title>
        <authorList>
            <person name="Liu H."/>
        </authorList>
    </citation>
    <scope>NUCLEOTIDE SEQUENCE [LARGE SCALE GENOMIC DNA]</scope>
    <source>
        <strain evidence="2 3">TB2019</strain>
    </source>
</reference>
<feature type="transmembrane region" description="Helical" evidence="1">
    <location>
        <begin position="169"/>
        <end position="190"/>
    </location>
</feature>
<keyword evidence="1" id="KW-0472">Membrane</keyword>
<feature type="transmembrane region" description="Helical" evidence="1">
    <location>
        <begin position="103"/>
        <end position="125"/>
    </location>
</feature>
<dbReference type="Proteomes" id="UP000663452">
    <property type="component" value="Chromosome"/>
</dbReference>
<feature type="transmembrane region" description="Helical" evidence="1">
    <location>
        <begin position="59"/>
        <end position="82"/>
    </location>
</feature>
<feature type="transmembrane region" description="Helical" evidence="1">
    <location>
        <begin position="137"/>
        <end position="157"/>
    </location>
</feature>
<accession>A0ABX7LHY2</accession>
<gene>
    <name evidence="2" type="ORF">JRJ22_08670</name>
</gene>